<gene>
    <name evidence="3" type="primary">licTE</name>
</gene>
<evidence type="ECO:0000313" key="3">
    <source>
        <dbReference type="EMBL" id="AAD04760.1"/>
    </source>
</evidence>
<dbReference type="InterPro" id="IPR012223">
    <property type="entry name" value="TEII"/>
</dbReference>
<name>O66072_BACLI</name>
<dbReference type="EMBL" id="U95370">
    <property type="protein sequence ID" value="AAD04760.1"/>
    <property type="molecule type" value="Genomic_DNA"/>
</dbReference>
<dbReference type="SMR" id="O66072"/>
<dbReference type="PANTHER" id="PTHR11487:SF0">
    <property type="entry name" value="S-ACYL FATTY ACID SYNTHASE THIOESTERASE, MEDIUM CHAIN"/>
    <property type="match status" value="1"/>
</dbReference>
<protein>
    <submittedName>
        <fullName evidence="3">Thioesterase</fullName>
    </submittedName>
</protein>
<accession>O66072</accession>
<dbReference type="ESTHER" id="bacli-LICTE">
    <property type="family name" value="Thioesterase"/>
</dbReference>
<dbReference type="Gene3D" id="3.40.50.1820">
    <property type="entry name" value="alpha/beta hydrolase"/>
    <property type="match status" value="1"/>
</dbReference>
<dbReference type="GO" id="GO:0008610">
    <property type="term" value="P:lipid biosynthetic process"/>
    <property type="evidence" value="ECO:0007669"/>
    <property type="project" value="TreeGrafter"/>
</dbReference>
<proteinExistence type="inferred from homology"/>
<organism evidence="3">
    <name type="scientific">Bacillus licheniformis</name>
    <dbReference type="NCBI Taxonomy" id="1402"/>
    <lineage>
        <taxon>Bacteria</taxon>
        <taxon>Bacillati</taxon>
        <taxon>Bacillota</taxon>
        <taxon>Bacilli</taxon>
        <taxon>Bacillales</taxon>
        <taxon>Bacillaceae</taxon>
        <taxon>Bacillus</taxon>
    </lineage>
</organism>
<sequence>MNEIIKQFGAPAGGTQLICFPFAGGYSASFGPLYEHLKADFEVLAIEPPGHGTIEWRLSTSDNLRRLVDLYIAALKPRLSAPFVLFGHSMGGMVVYRLTQKLEQEGIFPAAAVISAIQPPHIQRQKVSHKNDDAFLDHLIQLGGIPQQLKDNREVMNFFLPSFRADYRALETFCHTDHTPLMSPVHILNGDRDEKCMKDAHGWKKWARTIDFHYFKGGHMYLLAKTEQVAAKIKTIAAASRKEAPPGNIKKNGKSVC</sequence>
<dbReference type="AlphaFoldDB" id="O66072"/>
<dbReference type="InterPro" id="IPR029058">
    <property type="entry name" value="AB_hydrolase_fold"/>
</dbReference>
<feature type="domain" description="Thioesterase" evidence="2">
    <location>
        <begin position="16"/>
        <end position="235"/>
    </location>
</feature>
<dbReference type="PANTHER" id="PTHR11487">
    <property type="entry name" value="THIOESTERASE"/>
    <property type="match status" value="1"/>
</dbReference>
<evidence type="ECO:0000259" key="2">
    <source>
        <dbReference type="Pfam" id="PF00975"/>
    </source>
</evidence>
<reference evidence="3" key="1">
    <citation type="journal article" date="1999" name="J. Bacteriol.">
        <title>Molecular and biochemical characterization of the protein template controlling biosynthesis of the lipopeptide lichenysin.</title>
        <authorList>
            <person name="Konz D."/>
            <person name="Doekel S."/>
            <person name="Marahiel M.A."/>
        </authorList>
    </citation>
    <scope>NUCLEOTIDE SEQUENCE</scope>
    <source>
        <strain evidence="3">ATCC 10716</strain>
    </source>
</reference>
<dbReference type="InterPro" id="IPR001031">
    <property type="entry name" value="Thioesterase"/>
</dbReference>
<dbReference type="SUPFAM" id="SSF53474">
    <property type="entry name" value="alpha/beta-Hydrolases"/>
    <property type="match status" value="1"/>
</dbReference>
<evidence type="ECO:0000256" key="1">
    <source>
        <dbReference type="ARBA" id="ARBA00007169"/>
    </source>
</evidence>
<comment type="similarity">
    <text evidence="1">Belongs to the thioesterase family.</text>
</comment>
<dbReference type="Pfam" id="PF00975">
    <property type="entry name" value="Thioesterase"/>
    <property type="match status" value="1"/>
</dbReference>